<comment type="caution">
    <text evidence="2">The sequence shown here is derived from an EMBL/GenBank/DDBJ whole genome shotgun (WGS) entry which is preliminary data.</text>
</comment>
<dbReference type="Proteomes" id="UP000326396">
    <property type="component" value="Linkage Group LG8"/>
</dbReference>
<gene>
    <name evidence="2" type="ORF">E3N88_38683</name>
</gene>
<organism evidence="2 3">
    <name type="scientific">Mikania micrantha</name>
    <name type="common">bitter vine</name>
    <dbReference type="NCBI Taxonomy" id="192012"/>
    <lineage>
        <taxon>Eukaryota</taxon>
        <taxon>Viridiplantae</taxon>
        <taxon>Streptophyta</taxon>
        <taxon>Embryophyta</taxon>
        <taxon>Tracheophyta</taxon>
        <taxon>Spermatophyta</taxon>
        <taxon>Magnoliopsida</taxon>
        <taxon>eudicotyledons</taxon>
        <taxon>Gunneridae</taxon>
        <taxon>Pentapetalae</taxon>
        <taxon>asterids</taxon>
        <taxon>campanulids</taxon>
        <taxon>Asterales</taxon>
        <taxon>Asteraceae</taxon>
        <taxon>Asteroideae</taxon>
        <taxon>Heliantheae alliance</taxon>
        <taxon>Eupatorieae</taxon>
        <taxon>Mikania</taxon>
    </lineage>
</organism>
<dbReference type="AlphaFoldDB" id="A0A5N6LUN8"/>
<accession>A0A5N6LUN8</accession>
<feature type="region of interest" description="Disordered" evidence="1">
    <location>
        <begin position="1"/>
        <end position="24"/>
    </location>
</feature>
<keyword evidence="3" id="KW-1185">Reference proteome</keyword>
<evidence type="ECO:0000313" key="2">
    <source>
        <dbReference type="EMBL" id="KAD2805306.1"/>
    </source>
</evidence>
<proteinExistence type="predicted"/>
<protein>
    <submittedName>
        <fullName evidence="2">Uncharacterized protein</fullName>
    </submittedName>
</protein>
<dbReference type="EMBL" id="SZYD01000018">
    <property type="protein sequence ID" value="KAD2805306.1"/>
    <property type="molecule type" value="Genomic_DNA"/>
</dbReference>
<sequence>MPISPLKKTTSGSKSTERSRNQKHIKYFENTHSLGYQKAATTPRQPPATLQAVFSLICSTTDYYPLYLIVKPKPKGDTREWKKAMENIPETPIEVLMESSIKKSLKS</sequence>
<evidence type="ECO:0000313" key="3">
    <source>
        <dbReference type="Proteomes" id="UP000326396"/>
    </source>
</evidence>
<reference evidence="2 3" key="1">
    <citation type="submission" date="2019-05" db="EMBL/GenBank/DDBJ databases">
        <title>Mikania micrantha, genome provides insights into the molecular mechanism of rapid growth.</title>
        <authorList>
            <person name="Liu B."/>
        </authorList>
    </citation>
    <scope>NUCLEOTIDE SEQUENCE [LARGE SCALE GENOMIC DNA]</scope>
    <source>
        <strain evidence="2">NLD-2019</strain>
        <tissue evidence="2">Leaf</tissue>
    </source>
</reference>
<evidence type="ECO:0000256" key="1">
    <source>
        <dbReference type="SAM" id="MobiDB-lite"/>
    </source>
</evidence>
<name>A0A5N6LUN8_9ASTR</name>